<evidence type="ECO:0000313" key="3">
    <source>
        <dbReference type="Proteomes" id="UP000054279"/>
    </source>
</evidence>
<gene>
    <name evidence="2" type="ORF">M422DRAFT_182255</name>
</gene>
<dbReference type="Pfam" id="PF20415">
    <property type="entry name" value="DUF6699"/>
    <property type="match status" value="1"/>
</dbReference>
<dbReference type="AlphaFoldDB" id="A0A0C9UYB5"/>
<dbReference type="OrthoDB" id="3265169at2759"/>
<organism evidence="2 3">
    <name type="scientific">Sphaerobolus stellatus (strain SS14)</name>
    <dbReference type="NCBI Taxonomy" id="990650"/>
    <lineage>
        <taxon>Eukaryota</taxon>
        <taxon>Fungi</taxon>
        <taxon>Dikarya</taxon>
        <taxon>Basidiomycota</taxon>
        <taxon>Agaricomycotina</taxon>
        <taxon>Agaricomycetes</taxon>
        <taxon>Phallomycetidae</taxon>
        <taxon>Geastrales</taxon>
        <taxon>Sphaerobolaceae</taxon>
        <taxon>Sphaerobolus</taxon>
    </lineage>
</organism>
<keyword evidence="3" id="KW-1185">Reference proteome</keyword>
<feature type="domain" description="DUF6699" evidence="1">
    <location>
        <begin position="6"/>
        <end position="118"/>
    </location>
</feature>
<protein>
    <recommendedName>
        <fullName evidence="1">DUF6699 domain-containing protein</fullName>
    </recommendedName>
</protein>
<evidence type="ECO:0000313" key="2">
    <source>
        <dbReference type="EMBL" id="KIJ34292.1"/>
    </source>
</evidence>
<dbReference type="InterPro" id="IPR046522">
    <property type="entry name" value="DUF6699"/>
</dbReference>
<dbReference type="Proteomes" id="UP000054279">
    <property type="component" value="Unassembled WGS sequence"/>
</dbReference>
<dbReference type="HOGENOM" id="CLU_085813_1_1_1"/>
<name>A0A0C9UYB5_SPHS4</name>
<evidence type="ECO:0000259" key="1">
    <source>
        <dbReference type="Pfam" id="PF20415"/>
    </source>
</evidence>
<reference evidence="2 3" key="1">
    <citation type="submission" date="2014-06" db="EMBL/GenBank/DDBJ databases">
        <title>Evolutionary Origins and Diversification of the Mycorrhizal Mutualists.</title>
        <authorList>
            <consortium name="DOE Joint Genome Institute"/>
            <consortium name="Mycorrhizal Genomics Consortium"/>
            <person name="Kohler A."/>
            <person name="Kuo A."/>
            <person name="Nagy L.G."/>
            <person name="Floudas D."/>
            <person name="Copeland A."/>
            <person name="Barry K.W."/>
            <person name="Cichocki N."/>
            <person name="Veneault-Fourrey C."/>
            <person name="LaButti K."/>
            <person name="Lindquist E.A."/>
            <person name="Lipzen A."/>
            <person name="Lundell T."/>
            <person name="Morin E."/>
            <person name="Murat C."/>
            <person name="Riley R."/>
            <person name="Ohm R."/>
            <person name="Sun H."/>
            <person name="Tunlid A."/>
            <person name="Henrissat B."/>
            <person name="Grigoriev I.V."/>
            <person name="Hibbett D.S."/>
            <person name="Martin F."/>
        </authorList>
    </citation>
    <scope>NUCLEOTIDE SEQUENCE [LARGE SCALE GENOMIC DNA]</scope>
    <source>
        <strain evidence="2 3">SS14</strain>
    </source>
</reference>
<feature type="non-terminal residue" evidence="2">
    <location>
        <position position="1"/>
    </location>
</feature>
<sequence length="141" mass="16178">LSPRDRALPATNPPSSYLTIACEELPWVIDIRPSSSSSSPYVTVGDVLDGVYRALRHHVSAAEWENASPNTQDRVRESYHRRCKRTQTHRDREVESKNGLRRIDWLGKSTMFMGLMPGRKEGQWIMHVKRAEKTVKFWAGS</sequence>
<proteinExistence type="predicted"/>
<dbReference type="EMBL" id="KN837201">
    <property type="protein sequence ID" value="KIJ34292.1"/>
    <property type="molecule type" value="Genomic_DNA"/>
</dbReference>
<accession>A0A0C9UYB5</accession>